<proteinExistence type="inferred from homology"/>
<feature type="binding site" evidence="9">
    <location>
        <begin position="290"/>
        <end position="295"/>
    </location>
    <ligand>
        <name>FAD</name>
        <dbReference type="ChEBI" id="CHEBI:57692"/>
    </ligand>
</feature>
<dbReference type="Proteomes" id="UP000283644">
    <property type="component" value="Unassembled WGS sequence"/>
</dbReference>
<keyword evidence="5" id="KW-0560">Oxidoreductase</keyword>
<evidence type="ECO:0000256" key="1">
    <source>
        <dbReference type="ARBA" id="ARBA00001974"/>
    </source>
</evidence>
<evidence type="ECO:0000256" key="9">
    <source>
        <dbReference type="PIRSR" id="PIRSR000189-1"/>
    </source>
</evidence>
<evidence type="ECO:0000256" key="6">
    <source>
        <dbReference type="ARBA" id="ARBA00039101"/>
    </source>
</evidence>
<sequence length="312" mass="32931">MSRVVVVGAGVIGLTSAVRLAEAGHEVAVLARDLPRETTSAVAAALWYPYLAAPQDRVTGWAARSYEVFAQLAPDPATGVRMQSGTELFRSTKADPWWRGAVPSLERVLPTDGLPTGYVDGWRFVAPVVEMPVYLDWLVARLAALGGTLTRLSLGGLAPTGDGRADVVVDAAGLGARLFAGDRSVVPVRGQVVVVEQVGLREWWLDTDGPMPTYVVPRSSDIVVGGTEEHDEWSRTPDPDVARAILERAAALVPALGGAKVLRHKVGLRPARPSVRLERVGGVVHCYGHGGAGVTLSWGCADEVVELVAAAG</sequence>
<keyword evidence="12" id="KW-1185">Reference proteome</keyword>
<comment type="catalytic activity">
    <reaction evidence="8">
        <text>a D-alpha-amino acid + O2 + H2O = a 2-oxocarboxylate + H2O2 + NH4(+)</text>
        <dbReference type="Rhea" id="RHEA:21816"/>
        <dbReference type="ChEBI" id="CHEBI:15377"/>
        <dbReference type="ChEBI" id="CHEBI:15379"/>
        <dbReference type="ChEBI" id="CHEBI:16240"/>
        <dbReference type="ChEBI" id="CHEBI:28938"/>
        <dbReference type="ChEBI" id="CHEBI:35179"/>
        <dbReference type="ChEBI" id="CHEBI:59871"/>
        <dbReference type="EC" id="1.4.3.3"/>
    </reaction>
    <physiologicalReaction direction="left-to-right" evidence="8">
        <dbReference type="Rhea" id="RHEA:21817"/>
    </physiologicalReaction>
</comment>
<dbReference type="PANTHER" id="PTHR11530">
    <property type="entry name" value="D-AMINO ACID OXIDASE"/>
    <property type="match status" value="1"/>
</dbReference>
<feature type="binding site" evidence="9">
    <location>
        <position position="291"/>
    </location>
    <ligand>
        <name>D-dopa</name>
        <dbReference type="ChEBI" id="CHEBI:149689"/>
    </ligand>
</feature>
<dbReference type="EC" id="1.4.3.3" evidence="6"/>
<evidence type="ECO:0000256" key="8">
    <source>
        <dbReference type="ARBA" id="ARBA00049547"/>
    </source>
</evidence>
<feature type="binding site" evidence="9">
    <location>
        <begin position="39"/>
        <end position="40"/>
    </location>
    <ligand>
        <name>FAD</name>
        <dbReference type="ChEBI" id="CHEBI:57692"/>
    </ligand>
</feature>
<dbReference type="Gene3D" id="3.30.9.10">
    <property type="entry name" value="D-Amino Acid Oxidase, subunit A, domain 2"/>
    <property type="match status" value="1"/>
</dbReference>
<dbReference type="GO" id="GO:0003884">
    <property type="term" value="F:D-amino-acid oxidase activity"/>
    <property type="evidence" value="ECO:0007669"/>
    <property type="project" value="UniProtKB-EC"/>
</dbReference>
<gene>
    <name evidence="11" type="ORF">D0Z08_11775</name>
</gene>
<comment type="similarity">
    <text evidence="2">Belongs to the DAMOX/DASOX family.</text>
</comment>
<accession>A0A417Y2T3</accession>
<organism evidence="11 12">
    <name type="scientific">Nocardioides immobilis</name>
    <dbReference type="NCBI Taxonomy" id="2049295"/>
    <lineage>
        <taxon>Bacteria</taxon>
        <taxon>Bacillati</taxon>
        <taxon>Actinomycetota</taxon>
        <taxon>Actinomycetes</taxon>
        <taxon>Propionibacteriales</taxon>
        <taxon>Nocardioidaceae</taxon>
        <taxon>Nocardioides</taxon>
    </lineage>
</organism>
<dbReference type="GO" id="GO:0071949">
    <property type="term" value="F:FAD binding"/>
    <property type="evidence" value="ECO:0007669"/>
    <property type="project" value="InterPro"/>
</dbReference>
<dbReference type="Gene3D" id="3.40.50.720">
    <property type="entry name" value="NAD(P)-binding Rossmann-like Domain"/>
    <property type="match status" value="1"/>
</dbReference>
<evidence type="ECO:0000313" key="11">
    <source>
        <dbReference type="EMBL" id="RHW26867.1"/>
    </source>
</evidence>
<evidence type="ECO:0000256" key="7">
    <source>
        <dbReference type="ARBA" id="ARBA00039751"/>
    </source>
</evidence>
<dbReference type="GO" id="GO:0005737">
    <property type="term" value="C:cytoplasm"/>
    <property type="evidence" value="ECO:0007669"/>
    <property type="project" value="TreeGrafter"/>
</dbReference>
<dbReference type="OrthoDB" id="246701at2"/>
<evidence type="ECO:0000256" key="3">
    <source>
        <dbReference type="ARBA" id="ARBA00022630"/>
    </source>
</evidence>
<protein>
    <recommendedName>
        <fullName evidence="7">D-amino-acid oxidase</fullName>
        <ecNumber evidence="6">1.4.3.3</ecNumber>
    </recommendedName>
</protein>
<dbReference type="InterPro" id="IPR023209">
    <property type="entry name" value="DAO"/>
</dbReference>
<comment type="caution">
    <text evidence="11">The sequence shown here is derived from an EMBL/GenBank/DDBJ whole genome shotgun (WGS) entry which is preliminary data.</text>
</comment>
<dbReference type="InterPro" id="IPR006076">
    <property type="entry name" value="FAD-dep_OxRdtase"/>
</dbReference>
<feature type="domain" description="FAD dependent oxidoreductase" evidence="10">
    <location>
        <begin position="3"/>
        <end position="307"/>
    </location>
</feature>
<feature type="binding site" evidence="9">
    <location>
        <begin position="44"/>
        <end position="46"/>
    </location>
    <ligand>
        <name>FAD</name>
        <dbReference type="ChEBI" id="CHEBI:57692"/>
    </ligand>
</feature>
<dbReference type="SUPFAM" id="SSF51971">
    <property type="entry name" value="Nucleotide-binding domain"/>
    <property type="match status" value="1"/>
</dbReference>
<name>A0A417Y2T3_9ACTN</name>
<dbReference type="GO" id="GO:0019478">
    <property type="term" value="P:D-amino acid catabolic process"/>
    <property type="evidence" value="ECO:0007669"/>
    <property type="project" value="TreeGrafter"/>
</dbReference>
<feature type="binding site" evidence="9">
    <location>
        <position position="269"/>
    </location>
    <ligand>
        <name>D-dopa</name>
        <dbReference type="ChEBI" id="CHEBI:149689"/>
    </ligand>
</feature>
<evidence type="ECO:0000259" key="10">
    <source>
        <dbReference type="Pfam" id="PF01266"/>
    </source>
</evidence>
<keyword evidence="3" id="KW-0285">Flavoprotein</keyword>
<evidence type="ECO:0000256" key="2">
    <source>
        <dbReference type="ARBA" id="ARBA00006730"/>
    </source>
</evidence>
<dbReference type="EMBL" id="QXGH01000015">
    <property type="protein sequence ID" value="RHW26867.1"/>
    <property type="molecule type" value="Genomic_DNA"/>
</dbReference>
<evidence type="ECO:0000313" key="12">
    <source>
        <dbReference type="Proteomes" id="UP000283644"/>
    </source>
</evidence>
<evidence type="ECO:0000256" key="5">
    <source>
        <dbReference type="ARBA" id="ARBA00023002"/>
    </source>
</evidence>
<reference evidence="11 12" key="1">
    <citation type="submission" date="2018-09" db="EMBL/GenBank/DDBJ databases">
        <title>Genome sequencing of Nocardioides immobilis CCTCC AB 2017083 for comparison to Nocardioides silvaticus.</title>
        <authorList>
            <person name="Li C."/>
            <person name="Wang G."/>
        </authorList>
    </citation>
    <scope>NUCLEOTIDE SEQUENCE [LARGE SCALE GENOMIC DNA]</scope>
    <source>
        <strain evidence="11 12">CCTCC AB 2017083</strain>
    </source>
</reference>
<dbReference type="AlphaFoldDB" id="A0A417Y2T3"/>
<comment type="cofactor">
    <cofactor evidence="1 9">
        <name>FAD</name>
        <dbReference type="ChEBI" id="CHEBI:57692"/>
    </cofactor>
</comment>
<dbReference type="SUPFAM" id="SSF54373">
    <property type="entry name" value="FAD-linked reductases, C-terminal domain"/>
    <property type="match status" value="1"/>
</dbReference>
<dbReference type="Pfam" id="PF01266">
    <property type="entry name" value="DAO"/>
    <property type="match status" value="1"/>
</dbReference>
<dbReference type="PIRSF" id="PIRSF000189">
    <property type="entry name" value="D-aa_oxidase"/>
    <property type="match status" value="1"/>
</dbReference>
<feature type="binding site" evidence="9">
    <location>
        <position position="214"/>
    </location>
    <ligand>
        <name>D-dopa</name>
        <dbReference type="ChEBI" id="CHEBI:149689"/>
    </ligand>
</feature>
<dbReference type="RefSeq" id="WP_118925433.1">
    <property type="nucleotide sequence ID" value="NZ_QXGH01000015.1"/>
</dbReference>
<keyword evidence="4 9" id="KW-0274">FAD</keyword>
<evidence type="ECO:0000256" key="4">
    <source>
        <dbReference type="ARBA" id="ARBA00022827"/>
    </source>
</evidence>
<dbReference type="PANTHER" id="PTHR11530:SF11">
    <property type="entry name" value="D-ASPARTATE OXIDASE"/>
    <property type="match status" value="1"/>
</dbReference>